<name>A0A5N4B8T4_PHOPY</name>
<dbReference type="InParanoid" id="A0A5N4B8T4"/>
<evidence type="ECO:0000313" key="3">
    <source>
        <dbReference type="EMBL" id="KAB0805600.1"/>
    </source>
</evidence>
<dbReference type="AlphaFoldDB" id="A0A5N4B8T4"/>
<comment type="caution">
    <text evidence="3">The sequence shown here is derived from an EMBL/GenBank/DDBJ whole genome shotgun (WGS) entry which is preliminary data.</text>
</comment>
<gene>
    <name evidence="3" type="ORF">PPYR_02570</name>
    <name evidence="2" type="ORF">PPYR_15690</name>
</gene>
<evidence type="ECO:0000313" key="4">
    <source>
        <dbReference type="Proteomes" id="UP000327044"/>
    </source>
</evidence>
<reference evidence="3" key="2">
    <citation type="submission" date="2019-08" db="EMBL/GenBank/DDBJ databases">
        <authorList>
            <consortium name="Photinus pyralis genome working group"/>
            <person name="Fallon T.R."/>
            <person name="Sander Lower S.E."/>
            <person name="Weng J.-K."/>
        </authorList>
    </citation>
    <scope>NUCLEOTIDE SEQUENCE</scope>
    <source>
        <strain evidence="3">1611_PpyrPB1</strain>
        <tissue evidence="3">Whole body</tissue>
    </source>
</reference>
<reference evidence="3 4" key="1">
    <citation type="journal article" date="2018" name="Elife">
        <title>Firefly genomes illuminate parallel origins of bioluminescence in beetles.</title>
        <authorList>
            <person name="Fallon T.R."/>
            <person name="Lower S.E."/>
            <person name="Chang C.H."/>
            <person name="Bessho-Uehara M."/>
            <person name="Martin G.J."/>
            <person name="Bewick A.J."/>
            <person name="Behringer M."/>
            <person name="Debat H.J."/>
            <person name="Wong I."/>
            <person name="Day J.C."/>
            <person name="Suvorov A."/>
            <person name="Silva C.J."/>
            <person name="Stanger-Hall K.F."/>
            <person name="Hall D.W."/>
            <person name="Schmitz R.J."/>
            <person name="Nelson D.R."/>
            <person name="Lewis S.M."/>
            <person name="Shigenobu S."/>
            <person name="Bybee S.M."/>
            <person name="Larracuente A.M."/>
            <person name="Oba Y."/>
            <person name="Weng J.K."/>
        </authorList>
    </citation>
    <scope>NUCLEOTIDE SEQUENCE [LARGE SCALE GENOMIC DNA]</scope>
    <source>
        <strain evidence="3">1611_PpyrPB1</strain>
        <tissue evidence="3">Whole body</tissue>
    </source>
</reference>
<protein>
    <submittedName>
        <fullName evidence="3">Uncharacterized protein</fullName>
    </submittedName>
</protein>
<proteinExistence type="predicted"/>
<keyword evidence="4" id="KW-1185">Reference proteome</keyword>
<organism evidence="3 4">
    <name type="scientific">Photinus pyralis</name>
    <name type="common">Common eastern firefly</name>
    <name type="synonym">Lampyris pyralis</name>
    <dbReference type="NCBI Taxonomy" id="7054"/>
    <lineage>
        <taxon>Eukaryota</taxon>
        <taxon>Metazoa</taxon>
        <taxon>Ecdysozoa</taxon>
        <taxon>Arthropoda</taxon>
        <taxon>Hexapoda</taxon>
        <taxon>Insecta</taxon>
        <taxon>Pterygota</taxon>
        <taxon>Neoptera</taxon>
        <taxon>Endopterygota</taxon>
        <taxon>Coleoptera</taxon>
        <taxon>Polyphaga</taxon>
        <taxon>Elateriformia</taxon>
        <taxon>Elateroidea</taxon>
        <taxon>Lampyridae</taxon>
        <taxon>Lampyrinae</taxon>
        <taxon>Photinus</taxon>
    </lineage>
</organism>
<dbReference type="Proteomes" id="UP000327044">
    <property type="component" value="Unassembled WGS sequence"/>
</dbReference>
<evidence type="ECO:0000313" key="2">
    <source>
        <dbReference type="EMBL" id="KAB0790021.1"/>
    </source>
</evidence>
<sequence>MTRAYWEFLVHGEEFQAPIPSTKEFQRITRASRPRAICAHADSFSVARVRPRTSKGITDLLLLSIARLRAACPSKKICLSADSVRTVRSCNRRTRASPVAPTRPLGDRTATYAPHRGTTRRETFDRAGGTRGTPAFEMPVFERTTTTRPRRLRAKRAAGRAPPCVLSAIKQDRVSFVIGINQTNRSTN</sequence>
<accession>A0A5N4B8T4</accession>
<dbReference type="EMBL" id="VVIM01000001">
    <property type="protein sequence ID" value="KAB0805600.1"/>
    <property type="molecule type" value="Genomic_DNA"/>
</dbReference>
<dbReference type="EMBL" id="VVIM01002059">
    <property type="protein sequence ID" value="KAB0790021.1"/>
    <property type="molecule type" value="Genomic_DNA"/>
</dbReference>
<feature type="region of interest" description="Disordered" evidence="1">
    <location>
        <begin position="92"/>
        <end position="113"/>
    </location>
</feature>
<evidence type="ECO:0000256" key="1">
    <source>
        <dbReference type="SAM" id="MobiDB-lite"/>
    </source>
</evidence>